<dbReference type="InterPro" id="IPR014445">
    <property type="entry name" value="Gln-dep_NAD_synthase"/>
</dbReference>
<dbReference type="InterPro" id="IPR003010">
    <property type="entry name" value="C-N_Hydrolase"/>
</dbReference>
<dbReference type="CDD" id="cd07570">
    <property type="entry name" value="GAT_Gln-NAD-synth"/>
    <property type="match status" value="1"/>
</dbReference>
<feature type="domain" description="CN hydrolase" evidence="11">
    <location>
        <begin position="4"/>
        <end position="245"/>
    </location>
</feature>
<dbReference type="RefSeq" id="WP_126780354.1">
    <property type="nucleotide sequence ID" value="NZ_PIQC01000003.1"/>
</dbReference>
<dbReference type="SUPFAM" id="SSF52402">
    <property type="entry name" value="Adenine nucleotide alpha hydrolases-like"/>
    <property type="match status" value="1"/>
</dbReference>
<evidence type="ECO:0000256" key="2">
    <source>
        <dbReference type="ARBA" id="ARBA00007145"/>
    </source>
</evidence>
<evidence type="ECO:0000313" key="12">
    <source>
        <dbReference type="EMBL" id="RUO71608.1"/>
    </source>
</evidence>
<evidence type="ECO:0000259" key="11">
    <source>
        <dbReference type="PROSITE" id="PS50263"/>
    </source>
</evidence>
<keyword evidence="5 7" id="KW-0067">ATP-binding</keyword>
<evidence type="ECO:0000256" key="7">
    <source>
        <dbReference type="HAMAP-Rule" id="MF_02090"/>
    </source>
</evidence>
<dbReference type="PANTHER" id="PTHR23090">
    <property type="entry name" value="NH 3 /GLUTAMINE-DEPENDENT NAD + SYNTHETASE"/>
    <property type="match status" value="1"/>
</dbReference>
<comment type="function">
    <text evidence="7">Catalyzes the ATP-dependent amidation of deamido-NAD to form NAD. Uses L-glutamine as a nitrogen source.</text>
</comment>
<keyword evidence="3 7" id="KW-0436">Ligase</keyword>
<dbReference type="EC" id="6.3.5.1" evidence="7 8"/>
<dbReference type="Pfam" id="PF02540">
    <property type="entry name" value="NAD_synthase"/>
    <property type="match status" value="1"/>
</dbReference>
<organism evidence="12 13">
    <name type="scientific">Idiomarina ramblicola</name>
    <dbReference type="NCBI Taxonomy" id="263724"/>
    <lineage>
        <taxon>Bacteria</taxon>
        <taxon>Pseudomonadati</taxon>
        <taxon>Pseudomonadota</taxon>
        <taxon>Gammaproteobacteria</taxon>
        <taxon>Alteromonadales</taxon>
        <taxon>Idiomarinaceae</taxon>
        <taxon>Idiomarina</taxon>
    </lineage>
</organism>
<feature type="binding site" evidence="7">
    <location>
        <begin position="285"/>
        <end position="292"/>
    </location>
    <ligand>
        <name>ATP</name>
        <dbReference type="ChEBI" id="CHEBI:30616"/>
    </ligand>
</feature>
<evidence type="ECO:0000256" key="3">
    <source>
        <dbReference type="ARBA" id="ARBA00022598"/>
    </source>
</evidence>
<dbReference type="UniPathway" id="UPA00253">
    <property type="reaction ID" value="UER00334"/>
</dbReference>
<feature type="binding site" evidence="7">
    <location>
        <position position="368"/>
    </location>
    <ligand>
        <name>deamido-NAD(+)</name>
        <dbReference type="ChEBI" id="CHEBI:58437"/>
        <note>ligand shared between two neighboring subunits</note>
    </ligand>
</feature>
<dbReference type="NCBIfam" id="NF010588">
    <property type="entry name" value="PRK13981.1"/>
    <property type="match status" value="1"/>
</dbReference>
<dbReference type="GO" id="GO:0008795">
    <property type="term" value="F:NAD+ synthase activity"/>
    <property type="evidence" value="ECO:0007669"/>
    <property type="project" value="UniProtKB-UniRule"/>
</dbReference>
<dbReference type="CDD" id="cd00553">
    <property type="entry name" value="NAD_synthase"/>
    <property type="match status" value="1"/>
</dbReference>
<keyword evidence="6 7" id="KW-0520">NAD</keyword>
<dbReference type="Gene3D" id="3.60.110.10">
    <property type="entry name" value="Carbon-nitrogen hydrolase"/>
    <property type="match status" value="1"/>
</dbReference>
<dbReference type="Gene3D" id="3.40.50.620">
    <property type="entry name" value="HUPs"/>
    <property type="match status" value="1"/>
</dbReference>
<dbReference type="PIRSF" id="PIRSF006630">
    <property type="entry name" value="NADS_GAT"/>
    <property type="match status" value="1"/>
</dbReference>
<proteinExistence type="inferred from homology"/>
<feature type="binding site" evidence="7">
    <location>
        <position position="507"/>
    </location>
    <ligand>
        <name>deamido-NAD(+)</name>
        <dbReference type="ChEBI" id="CHEBI:58437"/>
        <note>ligand shared between two neighboring subunits</note>
    </ligand>
</feature>
<keyword evidence="13" id="KW-1185">Reference proteome</keyword>
<feature type="binding site" evidence="7">
    <location>
        <position position="178"/>
    </location>
    <ligand>
        <name>L-glutamine</name>
        <dbReference type="ChEBI" id="CHEBI:58359"/>
    </ligand>
</feature>
<comment type="catalytic activity">
    <reaction evidence="7 8">
        <text>deamido-NAD(+) + L-glutamine + ATP + H2O = L-glutamate + AMP + diphosphate + NAD(+) + H(+)</text>
        <dbReference type="Rhea" id="RHEA:24384"/>
        <dbReference type="ChEBI" id="CHEBI:15377"/>
        <dbReference type="ChEBI" id="CHEBI:15378"/>
        <dbReference type="ChEBI" id="CHEBI:29985"/>
        <dbReference type="ChEBI" id="CHEBI:30616"/>
        <dbReference type="ChEBI" id="CHEBI:33019"/>
        <dbReference type="ChEBI" id="CHEBI:57540"/>
        <dbReference type="ChEBI" id="CHEBI:58359"/>
        <dbReference type="ChEBI" id="CHEBI:58437"/>
        <dbReference type="ChEBI" id="CHEBI:456215"/>
        <dbReference type="EC" id="6.3.5.1"/>
    </reaction>
</comment>
<dbReference type="OrthoDB" id="9760188at2"/>
<dbReference type="GO" id="GO:0004359">
    <property type="term" value="F:glutaminase activity"/>
    <property type="evidence" value="ECO:0007669"/>
    <property type="project" value="InterPro"/>
</dbReference>
<evidence type="ECO:0000256" key="1">
    <source>
        <dbReference type="ARBA" id="ARBA00005188"/>
    </source>
</evidence>
<feature type="binding site" evidence="7">
    <location>
        <position position="172"/>
    </location>
    <ligand>
        <name>L-glutamine</name>
        <dbReference type="ChEBI" id="CHEBI:58359"/>
    </ligand>
</feature>
<feature type="binding site" evidence="7">
    <location>
        <position position="392"/>
    </location>
    <ligand>
        <name>ATP</name>
        <dbReference type="ChEBI" id="CHEBI:30616"/>
    </ligand>
</feature>
<feature type="binding site" evidence="7">
    <location>
        <position position="116"/>
    </location>
    <ligand>
        <name>L-glutamine</name>
        <dbReference type="ChEBI" id="CHEBI:58359"/>
    </ligand>
</feature>
<evidence type="ECO:0000256" key="9">
    <source>
        <dbReference type="RuleBase" id="RU003811"/>
    </source>
</evidence>
<evidence type="ECO:0000313" key="13">
    <source>
        <dbReference type="Proteomes" id="UP000288058"/>
    </source>
</evidence>
<comment type="caution">
    <text evidence="7">Lacks conserved residue(s) required for the propagation of feature annotation.</text>
</comment>
<dbReference type="EMBL" id="PIQC01000003">
    <property type="protein sequence ID" value="RUO71608.1"/>
    <property type="molecule type" value="Genomic_DNA"/>
</dbReference>
<feature type="active site" description="Proton acceptor; for glutaminase activity" evidence="7">
    <location>
        <position position="43"/>
    </location>
</feature>
<evidence type="ECO:0000256" key="6">
    <source>
        <dbReference type="ARBA" id="ARBA00023027"/>
    </source>
</evidence>
<dbReference type="AlphaFoldDB" id="A0A432Z154"/>
<comment type="caution">
    <text evidence="12">The sequence shown here is derived from an EMBL/GenBank/DDBJ whole genome shotgun (WGS) entry which is preliminary data.</text>
</comment>
<evidence type="ECO:0000256" key="10">
    <source>
        <dbReference type="SAM" id="MobiDB-lite"/>
    </source>
</evidence>
<dbReference type="Proteomes" id="UP000288058">
    <property type="component" value="Unassembled WGS sequence"/>
</dbReference>
<dbReference type="GO" id="GO:0005737">
    <property type="term" value="C:cytoplasm"/>
    <property type="evidence" value="ECO:0007669"/>
    <property type="project" value="InterPro"/>
</dbReference>
<dbReference type="FunFam" id="3.40.50.620:FF:000106">
    <property type="entry name" value="Glutamine-dependent NAD(+) synthetase"/>
    <property type="match status" value="1"/>
</dbReference>
<reference evidence="13" key="1">
    <citation type="journal article" date="2018" name="Front. Microbiol.">
        <title>Genome-Based Analysis Reveals the Taxonomy and Diversity of the Family Idiomarinaceae.</title>
        <authorList>
            <person name="Liu Y."/>
            <person name="Lai Q."/>
            <person name="Shao Z."/>
        </authorList>
    </citation>
    <scope>NUCLEOTIDE SEQUENCE [LARGE SCALE GENOMIC DNA]</scope>
    <source>
        <strain evidence="13">R22</strain>
    </source>
</reference>
<dbReference type="Pfam" id="PF00795">
    <property type="entry name" value="CN_hydrolase"/>
    <property type="match status" value="1"/>
</dbReference>
<keyword evidence="4 7" id="KW-0547">Nucleotide-binding</keyword>
<dbReference type="NCBIfam" id="TIGR00552">
    <property type="entry name" value="nadE"/>
    <property type="match status" value="1"/>
</dbReference>
<comment type="similarity">
    <text evidence="9">Belongs to the NAD synthetase family.</text>
</comment>
<feature type="region of interest" description="Disordered" evidence="10">
    <location>
        <begin position="510"/>
        <end position="529"/>
    </location>
</feature>
<gene>
    <name evidence="7" type="primary">nadE</name>
    <name evidence="12" type="ORF">CWI78_03580</name>
</gene>
<dbReference type="PROSITE" id="PS50263">
    <property type="entry name" value="CN_HYDROLASE"/>
    <property type="match status" value="1"/>
</dbReference>
<feature type="binding site" evidence="7">
    <location>
        <position position="397"/>
    </location>
    <ligand>
        <name>deamido-NAD(+)</name>
        <dbReference type="ChEBI" id="CHEBI:58437"/>
        <note>ligand shared between two neighboring subunits</note>
    </ligand>
</feature>
<comment type="pathway">
    <text evidence="1 7 8">Cofactor biosynthesis; NAD(+) biosynthesis; NAD(+) from deamido-NAD(+) (L-Gln route): step 1/1.</text>
</comment>
<dbReference type="InterPro" id="IPR003694">
    <property type="entry name" value="NAD_synthase"/>
</dbReference>
<dbReference type="GO" id="GO:0003952">
    <property type="term" value="F:NAD+ synthase (glutamine-hydrolyzing) activity"/>
    <property type="evidence" value="ECO:0007669"/>
    <property type="project" value="UniProtKB-UniRule"/>
</dbReference>
<name>A0A432Z154_9GAMM</name>
<dbReference type="GO" id="GO:0005524">
    <property type="term" value="F:ATP binding"/>
    <property type="evidence" value="ECO:0007669"/>
    <property type="project" value="UniProtKB-UniRule"/>
</dbReference>
<evidence type="ECO:0000256" key="4">
    <source>
        <dbReference type="ARBA" id="ARBA00022741"/>
    </source>
</evidence>
<evidence type="ECO:0000256" key="5">
    <source>
        <dbReference type="ARBA" id="ARBA00022840"/>
    </source>
</evidence>
<dbReference type="PANTHER" id="PTHR23090:SF9">
    <property type="entry name" value="GLUTAMINE-DEPENDENT NAD(+) SYNTHETASE"/>
    <property type="match status" value="1"/>
</dbReference>
<dbReference type="InterPro" id="IPR014729">
    <property type="entry name" value="Rossmann-like_a/b/a_fold"/>
</dbReference>
<feature type="active site" description="Nucleophile; for glutaminase activity" evidence="7">
    <location>
        <position position="146"/>
    </location>
</feature>
<sequence>MAKLSLCLAQLDFTVGAIHNNTALILKTLREQGEQHDIIVFPELAITGYPPEDLLFRDDLHQAVDNAVEQISAAASDCVVIVGHPQAVGGELFNAMSVLHRGECLLRYFKQRLPNYGVFDEQRYFIPGHQSQVFEWQGVRIGLQICEDLWHPQPLQQLLDDDIDLVLSINASPYELNKHEQRLGVLKQRVAEAGKPILYLNNCGAQDELVFDGHSLVLDAKGELVAELPHCEMTTATVTYEDKRISCAGFEAHAEQNDLAHVYDALVLAVRDYVTKNGFSGVALGLSGGIDSALTLAIASDALGADKVHAVMMPFRYTSDMSLEDAEKQADTLGVRYDVVPIEPMFNEFMTQLGPLFGQNETDTTEENLQSRCRGVLLMALSNKTGSLVLATGNKSEMAVGYATLYGDMCGGFAPIKDIPKLLVYQLAEFRNSRGDCIPQRVIDRPPSAELAPDQVDSDSLPDYGDLDRILALYVERDWSVTDIIAAGFAEEDVRRVIRLVDLNEYKRRQSATGPKVTPRNFGKDRRYPITSHYRHELQRQGQ</sequence>
<accession>A0A432Z154</accession>
<evidence type="ECO:0000256" key="8">
    <source>
        <dbReference type="PIRNR" id="PIRNR006630"/>
    </source>
</evidence>
<dbReference type="HAMAP" id="MF_02090">
    <property type="entry name" value="NadE_glutamine_dep"/>
    <property type="match status" value="1"/>
</dbReference>
<dbReference type="SUPFAM" id="SSF56317">
    <property type="entry name" value="Carbon-nitrogen hydrolase"/>
    <property type="match status" value="1"/>
</dbReference>
<comment type="similarity">
    <text evidence="2 7 8">In the C-terminal section; belongs to the NAD synthetase family.</text>
</comment>
<dbReference type="InterPro" id="IPR022310">
    <property type="entry name" value="NAD/GMP_synthase"/>
</dbReference>
<dbReference type="InterPro" id="IPR036526">
    <property type="entry name" value="C-N_Hydrolase_sf"/>
</dbReference>
<dbReference type="GO" id="GO:0009435">
    <property type="term" value="P:NAD+ biosynthetic process"/>
    <property type="evidence" value="ECO:0007669"/>
    <property type="project" value="UniProtKB-UniRule"/>
</dbReference>
<feature type="active site" description="For glutaminase activity" evidence="7">
    <location>
        <position position="110"/>
    </location>
</feature>
<protein>
    <recommendedName>
        <fullName evidence="7 8">Glutamine-dependent NAD(+) synthetase</fullName>
        <ecNumber evidence="7 8">6.3.5.1</ecNumber>
    </recommendedName>
    <alternativeName>
        <fullName evidence="7 8">NAD(+) synthase [glutamine-hydrolyzing]</fullName>
    </alternativeName>
</protein>